<sequence length="180" mass="20432">MLKTLLIIVSLCYPLLVYFLLRQVTAAWLLPLMFALLLWRACSSRDVVERRVLLLALVIAVALVLWLSPTQTLKLYPVLMNVSMLMLFALSLRQKHSMIERIARLKEPNLSAEGVRYTRCVTWVWTGFFACNGVVALATVFMSDQIWGVYNGVLAYALIGILLAGEWLVRRRIKTSAVSE</sequence>
<name>A0ABX5LXF2_9GAMM</name>
<reference evidence="2 3" key="1">
    <citation type="submission" date="2015-03" db="EMBL/GenBank/DDBJ databases">
        <authorList>
            <person name="Krishnan R."/>
            <person name="Midha S."/>
            <person name="Patil P.B."/>
            <person name="Rameshkumar N."/>
        </authorList>
    </citation>
    <scope>NUCLEOTIDE SEQUENCE [LARGE SCALE GENOMIC DNA]</scope>
    <source>
        <strain evidence="2 3">L1E11</strain>
    </source>
</reference>
<keyword evidence="1" id="KW-1133">Transmembrane helix</keyword>
<dbReference type="Proteomes" id="UP000248090">
    <property type="component" value="Unassembled WGS sequence"/>
</dbReference>
<accession>A0ABX5LXF2</accession>
<protein>
    <recommendedName>
        <fullName evidence="4">DNA gyrase subunit B</fullName>
    </recommendedName>
</protein>
<feature type="transmembrane region" description="Helical" evidence="1">
    <location>
        <begin position="51"/>
        <end position="69"/>
    </location>
</feature>
<keyword evidence="1" id="KW-0812">Transmembrane</keyword>
<evidence type="ECO:0000313" key="2">
    <source>
        <dbReference type="EMBL" id="PXF30976.1"/>
    </source>
</evidence>
<gene>
    <name evidence="2" type="ORF">WH50_12080</name>
</gene>
<feature type="transmembrane region" description="Helical" evidence="1">
    <location>
        <begin position="148"/>
        <end position="169"/>
    </location>
</feature>
<keyword evidence="3" id="KW-1185">Reference proteome</keyword>
<feature type="transmembrane region" description="Helical" evidence="1">
    <location>
        <begin position="120"/>
        <end position="142"/>
    </location>
</feature>
<keyword evidence="1" id="KW-0472">Membrane</keyword>
<dbReference type="EMBL" id="LAPT01000055">
    <property type="protein sequence ID" value="PXF30976.1"/>
    <property type="molecule type" value="Genomic_DNA"/>
</dbReference>
<feature type="transmembrane region" description="Helical" evidence="1">
    <location>
        <begin position="6"/>
        <end position="39"/>
    </location>
</feature>
<evidence type="ECO:0000256" key="1">
    <source>
        <dbReference type="SAM" id="Phobius"/>
    </source>
</evidence>
<evidence type="ECO:0008006" key="4">
    <source>
        <dbReference type="Google" id="ProtNLM"/>
    </source>
</evidence>
<evidence type="ECO:0000313" key="3">
    <source>
        <dbReference type="Proteomes" id="UP000248090"/>
    </source>
</evidence>
<organism evidence="2 3">
    <name type="scientific">Pokkaliibacter plantistimulans</name>
    <dbReference type="NCBI Taxonomy" id="1635171"/>
    <lineage>
        <taxon>Bacteria</taxon>
        <taxon>Pseudomonadati</taxon>
        <taxon>Pseudomonadota</taxon>
        <taxon>Gammaproteobacteria</taxon>
        <taxon>Oceanospirillales</taxon>
        <taxon>Balneatrichaceae</taxon>
        <taxon>Pokkaliibacter</taxon>
    </lineage>
</organism>
<feature type="transmembrane region" description="Helical" evidence="1">
    <location>
        <begin position="75"/>
        <end position="92"/>
    </location>
</feature>
<comment type="caution">
    <text evidence="2">The sequence shown here is derived from an EMBL/GenBank/DDBJ whole genome shotgun (WGS) entry which is preliminary data.</text>
</comment>
<dbReference type="RefSeq" id="WP_110187545.1">
    <property type="nucleotide sequence ID" value="NZ_CP177354.1"/>
</dbReference>
<proteinExistence type="predicted"/>